<comment type="similarity">
    <text evidence="1">Belongs to the enoyl-CoA hydratase/isomerase family.</text>
</comment>
<dbReference type="AlphaFoldDB" id="A0A246HZA4"/>
<dbReference type="GO" id="GO:0003824">
    <property type="term" value="F:catalytic activity"/>
    <property type="evidence" value="ECO:0007669"/>
    <property type="project" value="UniProtKB-ARBA"/>
</dbReference>
<dbReference type="NCBIfam" id="NF006452">
    <property type="entry name" value="PRK08788.1"/>
    <property type="match status" value="1"/>
</dbReference>
<sequence length="290" mass="31537">MSTIEKLPSSGSPFATIRTEDSAGGAAHWLFMHADAATGIRPCCRKDMLDEMWSYMAAITRSPAERHSGTLRHFVLASDAVAYNLGGDLDLFTRLIREGNRDLLLNYAQRCVEGVHHLHTGFGGDVRSIALIQGDALGGGLEMALACHTIVAEEGSGLGLPEVLFGLFPGMGAYSFLCRRVSPHLAEKIILDGRVYSAEEMHAMGVVDVLVKKGEGRAAVEELIRQQQRTPQSYLAMNAARAIAQPVSYDELLEITKVWVDSALALGDRSLRTMDRLIKAQTRRASLDAA</sequence>
<dbReference type="Gene3D" id="6.20.390.30">
    <property type="match status" value="1"/>
</dbReference>
<accession>A0A246HZA4</accession>
<dbReference type="SUPFAM" id="SSF52096">
    <property type="entry name" value="ClpP/crotonase"/>
    <property type="match status" value="1"/>
</dbReference>
<dbReference type="GO" id="GO:0006635">
    <property type="term" value="P:fatty acid beta-oxidation"/>
    <property type="evidence" value="ECO:0007669"/>
    <property type="project" value="TreeGrafter"/>
</dbReference>
<evidence type="ECO:0000313" key="3">
    <source>
        <dbReference type="Proteomes" id="UP000197090"/>
    </source>
</evidence>
<evidence type="ECO:0000313" key="2">
    <source>
        <dbReference type="EMBL" id="OWQ70634.1"/>
    </source>
</evidence>
<evidence type="ECO:0000256" key="1">
    <source>
        <dbReference type="ARBA" id="ARBA00005254"/>
    </source>
</evidence>
<organism evidence="2 3">
    <name type="scientific">Stenotrophomonas maltophilia</name>
    <name type="common">Pseudomonas maltophilia</name>
    <name type="synonym">Xanthomonas maltophilia</name>
    <dbReference type="NCBI Taxonomy" id="40324"/>
    <lineage>
        <taxon>Bacteria</taxon>
        <taxon>Pseudomonadati</taxon>
        <taxon>Pseudomonadota</taxon>
        <taxon>Gammaproteobacteria</taxon>
        <taxon>Lysobacterales</taxon>
        <taxon>Lysobacteraceae</taxon>
        <taxon>Stenotrophomonas</taxon>
        <taxon>Stenotrophomonas maltophilia group</taxon>
    </lineage>
</organism>
<dbReference type="InterPro" id="IPR029045">
    <property type="entry name" value="ClpP/crotonase-like_dom_sf"/>
</dbReference>
<dbReference type="InterPro" id="IPR001753">
    <property type="entry name" value="Enoyl-CoA_hydra/iso"/>
</dbReference>
<comment type="caution">
    <text evidence="2">The sequence shown here is derived from an EMBL/GenBank/DDBJ whole genome shotgun (WGS) entry which is preliminary data.</text>
</comment>
<dbReference type="RefSeq" id="WP_065184932.1">
    <property type="nucleotide sequence ID" value="NZ_JAAAFA010000001.1"/>
</dbReference>
<name>A0A246HZA4_STEMA</name>
<dbReference type="PANTHER" id="PTHR11941:SF54">
    <property type="entry name" value="ENOYL-COA HYDRATASE, MITOCHONDRIAL"/>
    <property type="match status" value="1"/>
</dbReference>
<gene>
    <name evidence="2" type="ORF">CEE63_17560</name>
</gene>
<reference evidence="2 3" key="1">
    <citation type="submission" date="2017-06" db="EMBL/GenBank/DDBJ databases">
        <authorList>
            <person name="Kim H.J."/>
            <person name="Triplett B.A."/>
        </authorList>
    </citation>
    <scope>NUCLEOTIDE SEQUENCE [LARGE SCALE GENOMIC DNA]</scope>
    <source>
        <strain evidence="2 3">594</strain>
    </source>
</reference>
<protein>
    <submittedName>
        <fullName evidence="2">Enoyl-CoA hydratase</fullName>
    </submittedName>
</protein>
<dbReference type="CDD" id="cd06558">
    <property type="entry name" value="crotonase-like"/>
    <property type="match status" value="1"/>
</dbReference>
<dbReference type="PANTHER" id="PTHR11941">
    <property type="entry name" value="ENOYL-COA HYDRATASE-RELATED"/>
    <property type="match status" value="1"/>
</dbReference>
<dbReference type="Pfam" id="PF00378">
    <property type="entry name" value="ECH_1"/>
    <property type="match status" value="1"/>
</dbReference>
<dbReference type="EMBL" id="NIVX01000106">
    <property type="protein sequence ID" value="OWQ70634.1"/>
    <property type="molecule type" value="Genomic_DNA"/>
</dbReference>
<dbReference type="Proteomes" id="UP000197090">
    <property type="component" value="Unassembled WGS sequence"/>
</dbReference>
<dbReference type="Gene3D" id="3.90.226.10">
    <property type="entry name" value="2-enoyl-CoA Hydratase, Chain A, domain 1"/>
    <property type="match status" value="1"/>
</dbReference>
<proteinExistence type="inferred from homology"/>